<dbReference type="RefSeq" id="WP_095417301.1">
    <property type="nucleotide sequence ID" value="NZ_CP022989.1"/>
</dbReference>
<dbReference type="SUPFAM" id="SSF51735">
    <property type="entry name" value="NAD(P)-binding Rossmann-fold domains"/>
    <property type="match status" value="1"/>
</dbReference>
<feature type="domain" description="NAD-dependent epimerase/dehydratase" evidence="1">
    <location>
        <begin position="5"/>
        <end position="223"/>
    </location>
</feature>
<dbReference type="PANTHER" id="PTHR43245">
    <property type="entry name" value="BIFUNCTIONAL POLYMYXIN RESISTANCE PROTEIN ARNA"/>
    <property type="match status" value="1"/>
</dbReference>
<dbReference type="KEGG" id="parb:CJU94_01785"/>
<dbReference type="InterPro" id="IPR001509">
    <property type="entry name" value="Epimerase_deHydtase"/>
</dbReference>
<protein>
    <submittedName>
        <fullName evidence="2">NAD-dependent dehydratase</fullName>
    </submittedName>
</protein>
<evidence type="ECO:0000259" key="1">
    <source>
        <dbReference type="Pfam" id="PF01370"/>
    </source>
</evidence>
<gene>
    <name evidence="2" type="ORF">CJU94_01785</name>
</gene>
<dbReference type="Proteomes" id="UP000215158">
    <property type="component" value="Chromosome 1"/>
</dbReference>
<dbReference type="InterPro" id="IPR050177">
    <property type="entry name" value="Lipid_A_modif_metabolic_enz"/>
</dbReference>
<dbReference type="Gene3D" id="3.40.50.720">
    <property type="entry name" value="NAD(P)-binding Rossmann-like Domain"/>
    <property type="match status" value="1"/>
</dbReference>
<evidence type="ECO:0000313" key="2">
    <source>
        <dbReference type="EMBL" id="ASV97013.1"/>
    </source>
</evidence>
<accession>A0A248VD62</accession>
<dbReference type="EMBL" id="CP022989">
    <property type="protein sequence ID" value="ASV97013.1"/>
    <property type="molecule type" value="Genomic_DNA"/>
</dbReference>
<organism evidence="2 3">
    <name type="scientific">Paraburkholderia aromaticivorans</name>
    <dbReference type="NCBI Taxonomy" id="2026199"/>
    <lineage>
        <taxon>Bacteria</taxon>
        <taxon>Pseudomonadati</taxon>
        <taxon>Pseudomonadota</taxon>
        <taxon>Betaproteobacteria</taxon>
        <taxon>Burkholderiales</taxon>
        <taxon>Burkholderiaceae</taxon>
        <taxon>Paraburkholderia</taxon>
    </lineage>
</organism>
<reference evidence="2 3" key="1">
    <citation type="submission" date="2017-08" db="EMBL/GenBank/DDBJ databases">
        <title>Identification and genetic characteristics of simultaneous BTEX- and naphthalene-degrading Paraburkholderia sp. BN5 isolated from petroleum-contaminated soil.</title>
        <authorList>
            <person name="Lee Y."/>
            <person name="Jeon C.O."/>
        </authorList>
    </citation>
    <scope>NUCLEOTIDE SEQUENCE [LARGE SCALE GENOMIC DNA]</scope>
    <source>
        <strain evidence="2 3">BN5</strain>
    </source>
</reference>
<dbReference type="AlphaFoldDB" id="A0A248VD62"/>
<dbReference type="OrthoDB" id="9801056at2"/>
<dbReference type="Pfam" id="PF01370">
    <property type="entry name" value="Epimerase"/>
    <property type="match status" value="1"/>
</dbReference>
<evidence type="ECO:0000313" key="3">
    <source>
        <dbReference type="Proteomes" id="UP000215158"/>
    </source>
</evidence>
<name>A0A248VD62_9BURK</name>
<proteinExistence type="predicted"/>
<dbReference type="PANTHER" id="PTHR43245:SF58">
    <property type="entry name" value="BLL5923 PROTEIN"/>
    <property type="match status" value="1"/>
</dbReference>
<sequence>MTSRIAITGANGFVGRALTRTLRDAGMQPVGIVRDGATHEQGDETVRIASLDAITPDAFACADSVIHLAARVHVMRDAATDPLAAFRATNVDGTLKVAEAAMRAGVKRFVFVSSIKALAELDSGRPLNETDERHPPDPYGVSKAEAEVMLQDYGALVGLEIAVIRPPLVYGPQVRANFFALMHAIARGMPLPIGAVAARRSMVYVDNLVSALVACATHPDAANQLFHVTDGEDASVAELARRLGQHLKRPARLVPVPPGVLKMAGCLTGKADQIDRLTGSLRVDSTHIRDVLGWSPPFSLDAGLAATAAWYLASRPAASGRTD</sequence>
<dbReference type="CDD" id="cd05232">
    <property type="entry name" value="UDP_G4E_4_SDR_e"/>
    <property type="match status" value="1"/>
</dbReference>
<keyword evidence="3" id="KW-1185">Reference proteome</keyword>
<dbReference type="InterPro" id="IPR036291">
    <property type="entry name" value="NAD(P)-bd_dom_sf"/>
</dbReference>